<evidence type="ECO:0000259" key="14">
    <source>
        <dbReference type="PROSITE" id="PS51888"/>
    </source>
</evidence>
<evidence type="ECO:0000313" key="15">
    <source>
        <dbReference type="EMBL" id="KAG5671087.1"/>
    </source>
</evidence>
<dbReference type="SUPFAM" id="SSF50494">
    <property type="entry name" value="Trypsin-like serine proteases"/>
    <property type="match status" value="1"/>
</dbReference>
<dbReference type="PROSITE" id="PS50240">
    <property type="entry name" value="TRYPSIN_DOM"/>
    <property type="match status" value="1"/>
</dbReference>
<protein>
    <recommendedName>
        <fullName evidence="12">CLIP domain-containing serine protease</fullName>
        <ecNumber evidence="12">3.4.21.-</ecNumber>
    </recommendedName>
</protein>
<dbReference type="InterPro" id="IPR001254">
    <property type="entry name" value="Trypsin_dom"/>
</dbReference>
<comment type="caution">
    <text evidence="15">The sequence shown here is derived from an EMBL/GenBank/DDBJ whole genome shotgun (WGS) entry which is preliminary data.</text>
</comment>
<keyword evidence="10" id="KW-0325">Glycoprotein</keyword>
<proteinExistence type="inferred from homology"/>
<evidence type="ECO:0000256" key="7">
    <source>
        <dbReference type="ARBA" id="ARBA00022825"/>
    </source>
</evidence>
<keyword evidence="2 12" id="KW-0964">Secreted</keyword>
<evidence type="ECO:0000256" key="5">
    <source>
        <dbReference type="ARBA" id="ARBA00022729"/>
    </source>
</evidence>
<dbReference type="AlphaFoldDB" id="A0A9J6BN26"/>
<comment type="domain">
    <text evidence="12">The clip domain consists of 35-55 residues which are 'knitted' together usually by 3 conserved disulfide bonds forming a clip-like compact structure.</text>
</comment>
<dbReference type="GO" id="GO:0045087">
    <property type="term" value="P:innate immune response"/>
    <property type="evidence" value="ECO:0007669"/>
    <property type="project" value="UniProtKB-KW"/>
</dbReference>
<evidence type="ECO:0000256" key="2">
    <source>
        <dbReference type="ARBA" id="ARBA00022525"/>
    </source>
</evidence>
<gene>
    <name evidence="15" type="ORF">PVAND_001301</name>
</gene>
<dbReference type="InterPro" id="IPR018114">
    <property type="entry name" value="TRYPSIN_HIS"/>
</dbReference>
<evidence type="ECO:0000259" key="13">
    <source>
        <dbReference type="PROSITE" id="PS50240"/>
    </source>
</evidence>
<dbReference type="InterPro" id="IPR043504">
    <property type="entry name" value="Peptidase_S1_PA_chymotrypsin"/>
</dbReference>
<dbReference type="PROSITE" id="PS51888">
    <property type="entry name" value="CLIP"/>
    <property type="match status" value="1"/>
</dbReference>
<accession>A0A9J6BN26</accession>
<feature type="domain" description="Peptidase S1" evidence="13">
    <location>
        <begin position="118"/>
        <end position="373"/>
    </location>
</feature>
<dbReference type="Gene3D" id="2.40.10.10">
    <property type="entry name" value="Trypsin-like serine proteases"/>
    <property type="match status" value="2"/>
</dbReference>
<dbReference type="Pfam" id="PF12032">
    <property type="entry name" value="CLIP"/>
    <property type="match status" value="1"/>
</dbReference>
<dbReference type="SMART" id="SM00680">
    <property type="entry name" value="CLIP"/>
    <property type="match status" value="1"/>
</dbReference>
<comment type="similarity">
    <text evidence="11 12">Belongs to the peptidase S1 family. CLIP subfamily.</text>
</comment>
<dbReference type="InterPro" id="IPR051487">
    <property type="entry name" value="Ser/Thr_Proteases_Immune/Dev"/>
</dbReference>
<organism evidence="15 16">
    <name type="scientific">Polypedilum vanderplanki</name>
    <name type="common">Sleeping chironomid midge</name>
    <dbReference type="NCBI Taxonomy" id="319348"/>
    <lineage>
        <taxon>Eukaryota</taxon>
        <taxon>Metazoa</taxon>
        <taxon>Ecdysozoa</taxon>
        <taxon>Arthropoda</taxon>
        <taxon>Hexapoda</taxon>
        <taxon>Insecta</taxon>
        <taxon>Pterygota</taxon>
        <taxon>Neoptera</taxon>
        <taxon>Endopterygota</taxon>
        <taxon>Diptera</taxon>
        <taxon>Nematocera</taxon>
        <taxon>Chironomoidea</taxon>
        <taxon>Chironomidae</taxon>
        <taxon>Chironominae</taxon>
        <taxon>Polypedilum</taxon>
        <taxon>Polypedilum</taxon>
    </lineage>
</organism>
<evidence type="ECO:0000256" key="10">
    <source>
        <dbReference type="ARBA" id="ARBA00023180"/>
    </source>
</evidence>
<comment type="subcellular location">
    <subcellularLocation>
        <location evidence="1 12">Secreted</location>
    </subcellularLocation>
</comment>
<keyword evidence="4 12" id="KW-0645">Protease</keyword>
<name>A0A9J6BN26_POLVA</name>
<dbReference type="PANTHER" id="PTHR24256">
    <property type="entry name" value="TRYPTASE-RELATED"/>
    <property type="match status" value="1"/>
</dbReference>
<feature type="domain" description="Clip" evidence="14">
    <location>
        <begin position="25"/>
        <end position="78"/>
    </location>
</feature>
<sequence length="376" mass="41765">MKVAKSIFVLILLNFLNFKHVKLDSCITQENTIGNCVQLNDCQILQNLLPKARKNAQIREYLLKSQCTVSSRPPFVCCPANNIKLKFDEPDLEIKLPKASEGICGRSYPGVISTPSRIVGGEEASLGEFPFVALLVYLKPGNRLDFNCGGTIITSRHVLSAAHCTSPTSIPSSWRLTKVRVGEFNTETIVDCEEINSVYTCGFPPQDIDIESVIVHNQYSSYQPGNPHDIAIVKLKETIEFNEFVKPICLPLNNEVSSYYGSSTVIGFGQTENSRISTILKKAEIDIIENRICALKYQAHSRTIHSNQICAARVDNDACSGDSGGGLLKQADNSMVWYLIGVVSYGPKLCAKDYPGVYVNVKDYITWIRNKIEERN</sequence>
<evidence type="ECO:0000256" key="9">
    <source>
        <dbReference type="ARBA" id="ARBA00023157"/>
    </source>
</evidence>
<dbReference type="PROSITE" id="PS00134">
    <property type="entry name" value="TRYPSIN_HIS"/>
    <property type="match status" value="1"/>
</dbReference>
<dbReference type="GO" id="GO:0005576">
    <property type="term" value="C:extracellular region"/>
    <property type="evidence" value="ECO:0007669"/>
    <property type="project" value="UniProtKB-SubCell"/>
</dbReference>
<keyword evidence="9" id="KW-1015">Disulfide bond</keyword>
<keyword evidence="6 12" id="KW-0378">Hydrolase</keyword>
<evidence type="ECO:0000256" key="1">
    <source>
        <dbReference type="ARBA" id="ARBA00004613"/>
    </source>
</evidence>
<dbReference type="InterPro" id="IPR001314">
    <property type="entry name" value="Peptidase_S1A"/>
</dbReference>
<dbReference type="CDD" id="cd00190">
    <property type="entry name" value="Tryp_SPc"/>
    <property type="match status" value="1"/>
</dbReference>
<dbReference type="InterPro" id="IPR038565">
    <property type="entry name" value="CLIP_sf"/>
</dbReference>
<evidence type="ECO:0000256" key="11">
    <source>
        <dbReference type="ARBA" id="ARBA00024195"/>
    </source>
</evidence>
<reference evidence="15" key="1">
    <citation type="submission" date="2021-03" db="EMBL/GenBank/DDBJ databases">
        <title>Chromosome level genome of the anhydrobiotic midge Polypedilum vanderplanki.</title>
        <authorList>
            <person name="Yoshida Y."/>
            <person name="Kikawada T."/>
            <person name="Gusev O."/>
        </authorList>
    </citation>
    <scope>NUCLEOTIDE SEQUENCE</scope>
    <source>
        <strain evidence="15">NIAS01</strain>
        <tissue evidence="15">Whole body or cell culture</tissue>
    </source>
</reference>
<keyword evidence="5 12" id="KW-0732">Signal</keyword>
<dbReference type="GO" id="GO:0006508">
    <property type="term" value="P:proteolysis"/>
    <property type="evidence" value="ECO:0007669"/>
    <property type="project" value="UniProtKB-KW"/>
</dbReference>
<dbReference type="FunFam" id="2.40.10.10:FF:000002">
    <property type="entry name" value="Transmembrane protease serine"/>
    <property type="match status" value="1"/>
</dbReference>
<keyword evidence="16" id="KW-1185">Reference proteome</keyword>
<evidence type="ECO:0000256" key="8">
    <source>
        <dbReference type="ARBA" id="ARBA00022859"/>
    </source>
</evidence>
<dbReference type="EC" id="3.4.21.-" evidence="12"/>
<evidence type="ECO:0000313" key="16">
    <source>
        <dbReference type="Proteomes" id="UP001107558"/>
    </source>
</evidence>
<dbReference type="EMBL" id="JADBJN010000003">
    <property type="protein sequence ID" value="KAG5671087.1"/>
    <property type="molecule type" value="Genomic_DNA"/>
</dbReference>
<feature type="chain" id="PRO_5039962487" description="CLIP domain-containing serine protease" evidence="12">
    <location>
        <begin position="24"/>
        <end position="376"/>
    </location>
</feature>
<evidence type="ECO:0000256" key="12">
    <source>
        <dbReference type="RuleBase" id="RU366078"/>
    </source>
</evidence>
<evidence type="ECO:0000256" key="3">
    <source>
        <dbReference type="ARBA" id="ARBA00022588"/>
    </source>
</evidence>
<dbReference type="Pfam" id="PF00089">
    <property type="entry name" value="Trypsin"/>
    <property type="match status" value="1"/>
</dbReference>
<dbReference type="OrthoDB" id="8250810at2759"/>
<keyword evidence="8" id="KW-0391">Immunity</keyword>
<dbReference type="Proteomes" id="UP001107558">
    <property type="component" value="Chromosome 3"/>
</dbReference>
<dbReference type="GO" id="GO:0004252">
    <property type="term" value="F:serine-type endopeptidase activity"/>
    <property type="evidence" value="ECO:0007669"/>
    <property type="project" value="UniProtKB-UniRule"/>
</dbReference>
<dbReference type="InterPro" id="IPR022700">
    <property type="entry name" value="CLIP"/>
</dbReference>
<dbReference type="FunFam" id="2.40.10.10:FF:000028">
    <property type="entry name" value="Serine protease easter"/>
    <property type="match status" value="1"/>
</dbReference>
<keyword evidence="7 12" id="KW-0720">Serine protease</keyword>
<dbReference type="SMART" id="SM00020">
    <property type="entry name" value="Tryp_SPc"/>
    <property type="match status" value="1"/>
</dbReference>
<evidence type="ECO:0000256" key="6">
    <source>
        <dbReference type="ARBA" id="ARBA00022801"/>
    </source>
</evidence>
<evidence type="ECO:0000256" key="4">
    <source>
        <dbReference type="ARBA" id="ARBA00022670"/>
    </source>
</evidence>
<dbReference type="PRINTS" id="PR00722">
    <property type="entry name" value="CHYMOTRYPSIN"/>
</dbReference>
<dbReference type="Gene3D" id="3.30.1640.30">
    <property type="match status" value="1"/>
</dbReference>
<feature type="signal peptide" evidence="12">
    <location>
        <begin position="1"/>
        <end position="23"/>
    </location>
</feature>
<dbReference type="InterPro" id="IPR009003">
    <property type="entry name" value="Peptidase_S1_PA"/>
</dbReference>
<keyword evidence="3" id="KW-0399">Innate immunity</keyword>